<keyword evidence="2" id="KW-1185">Reference proteome</keyword>
<evidence type="ECO:0000313" key="2">
    <source>
        <dbReference type="Proteomes" id="UP000823872"/>
    </source>
</evidence>
<sequence>MAFLHTSHVLSEMITESLMCLIVFRRQRPRLLPKNLTRNTCPSQDLVNFVRHLQN</sequence>
<protein>
    <submittedName>
        <fullName evidence="1">Uncharacterized protein</fullName>
    </submittedName>
</protein>
<name>A0ABI7YPV7_FELCA</name>
<reference evidence="1" key="3">
    <citation type="submission" date="2025-09" db="UniProtKB">
        <authorList>
            <consortium name="Ensembl"/>
        </authorList>
    </citation>
    <scope>IDENTIFICATION</scope>
    <source>
        <strain evidence="1">breed Abyssinian</strain>
    </source>
</reference>
<accession>A0ABI7YPV7</accession>
<reference evidence="1 2" key="1">
    <citation type="submission" date="2021-02" db="EMBL/GenBank/DDBJ databases">
        <title>Safari Cat Assemblies.</title>
        <authorList>
            <person name="Bredemeyer K.R."/>
            <person name="Murphy W.J."/>
        </authorList>
    </citation>
    <scope>NUCLEOTIDE SEQUENCE [LARGE SCALE GENOMIC DNA]</scope>
</reference>
<dbReference type="Proteomes" id="UP000823872">
    <property type="component" value="Chromosome X"/>
</dbReference>
<evidence type="ECO:0000313" key="1">
    <source>
        <dbReference type="Ensembl" id="ENSFCTP00005036941.1"/>
    </source>
</evidence>
<proteinExistence type="predicted"/>
<organism evidence="1 2">
    <name type="scientific">Felis catus</name>
    <name type="common">Cat</name>
    <name type="synonym">Felis silvestris catus</name>
    <dbReference type="NCBI Taxonomy" id="9685"/>
    <lineage>
        <taxon>Eukaryota</taxon>
        <taxon>Metazoa</taxon>
        <taxon>Chordata</taxon>
        <taxon>Craniata</taxon>
        <taxon>Vertebrata</taxon>
        <taxon>Euteleostomi</taxon>
        <taxon>Mammalia</taxon>
        <taxon>Eutheria</taxon>
        <taxon>Laurasiatheria</taxon>
        <taxon>Carnivora</taxon>
        <taxon>Feliformia</taxon>
        <taxon>Felidae</taxon>
        <taxon>Felinae</taxon>
        <taxon>Felis</taxon>
    </lineage>
</organism>
<dbReference type="Ensembl" id="ENSFCTT00005050633.1">
    <property type="protein sequence ID" value="ENSFCTP00005036941.1"/>
    <property type="gene ID" value="ENSFCTG00005017602.1"/>
</dbReference>
<reference evidence="1" key="2">
    <citation type="submission" date="2025-08" db="UniProtKB">
        <authorList>
            <consortium name="Ensembl"/>
        </authorList>
    </citation>
    <scope>IDENTIFICATION</scope>
    <source>
        <strain evidence="1">breed Abyssinian</strain>
    </source>
</reference>